<dbReference type="Proteomes" id="UP001066276">
    <property type="component" value="Chromosome 3_2"/>
</dbReference>
<protein>
    <submittedName>
        <fullName evidence="3">Uncharacterized protein</fullName>
    </submittedName>
</protein>
<dbReference type="EMBL" id="JANPWB010000006">
    <property type="protein sequence ID" value="KAJ1178096.1"/>
    <property type="molecule type" value="Genomic_DNA"/>
</dbReference>
<accession>A0AAV7TNR7</accession>
<feature type="region of interest" description="Disordered" evidence="1">
    <location>
        <begin position="90"/>
        <end position="114"/>
    </location>
</feature>
<reference evidence="3" key="1">
    <citation type="journal article" date="2022" name="bioRxiv">
        <title>Sequencing and chromosome-scale assembly of the giantPleurodeles waltlgenome.</title>
        <authorList>
            <person name="Brown T."/>
            <person name="Elewa A."/>
            <person name="Iarovenko S."/>
            <person name="Subramanian E."/>
            <person name="Araus A.J."/>
            <person name="Petzold A."/>
            <person name="Susuki M."/>
            <person name="Suzuki K.-i.T."/>
            <person name="Hayashi T."/>
            <person name="Toyoda A."/>
            <person name="Oliveira C."/>
            <person name="Osipova E."/>
            <person name="Leigh N.D."/>
            <person name="Simon A."/>
            <person name="Yun M.H."/>
        </authorList>
    </citation>
    <scope>NUCLEOTIDE SEQUENCE</scope>
    <source>
        <strain evidence="3">20211129_DDA</strain>
        <tissue evidence="3">Liver</tissue>
    </source>
</reference>
<keyword evidence="2" id="KW-0812">Transmembrane</keyword>
<dbReference type="AlphaFoldDB" id="A0AAV7TNR7"/>
<keyword evidence="2" id="KW-1133">Transmembrane helix</keyword>
<evidence type="ECO:0000313" key="3">
    <source>
        <dbReference type="EMBL" id="KAJ1178096.1"/>
    </source>
</evidence>
<feature type="transmembrane region" description="Helical" evidence="2">
    <location>
        <begin position="14"/>
        <end position="33"/>
    </location>
</feature>
<keyword evidence="2" id="KW-0472">Membrane</keyword>
<keyword evidence="4" id="KW-1185">Reference proteome</keyword>
<feature type="transmembrane region" description="Helical" evidence="2">
    <location>
        <begin position="118"/>
        <end position="138"/>
    </location>
</feature>
<evidence type="ECO:0000256" key="2">
    <source>
        <dbReference type="SAM" id="Phobius"/>
    </source>
</evidence>
<sequence>MAAPDNLAASKRQYVSLEGCLFFTMGGSVLGIMHKPNPERKYPGGTVDGINADTKEVGAVEKWVREKDVEPRRILNPEWDEREELSFIPGRKDVARKESRTDGPEWNPRRRRRGGEKIANENAISYFCLVVVVFMVAANAR</sequence>
<evidence type="ECO:0000313" key="4">
    <source>
        <dbReference type="Proteomes" id="UP001066276"/>
    </source>
</evidence>
<name>A0AAV7TNR7_PLEWA</name>
<gene>
    <name evidence="3" type="ORF">NDU88_003344</name>
</gene>
<feature type="compositionally biased region" description="Basic and acidic residues" evidence="1">
    <location>
        <begin position="90"/>
        <end position="103"/>
    </location>
</feature>
<comment type="caution">
    <text evidence="3">The sequence shown here is derived from an EMBL/GenBank/DDBJ whole genome shotgun (WGS) entry which is preliminary data.</text>
</comment>
<evidence type="ECO:0000256" key="1">
    <source>
        <dbReference type="SAM" id="MobiDB-lite"/>
    </source>
</evidence>
<organism evidence="3 4">
    <name type="scientific">Pleurodeles waltl</name>
    <name type="common">Iberian ribbed newt</name>
    <dbReference type="NCBI Taxonomy" id="8319"/>
    <lineage>
        <taxon>Eukaryota</taxon>
        <taxon>Metazoa</taxon>
        <taxon>Chordata</taxon>
        <taxon>Craniata</taxon>
        <taxon>Vertebrata</taxon>
        <taxon>Euteleostomi</taxon>
        <taxon>Amphibia</taxon>
        <taxon>Batrachia</taxon>
        <taxon>Caudata</taxon>
        <taxon>Salamandroidea</taxon>
        <taxon>Salamandridae</taxon>
        <taxon>Pleurodelinae</taxon>
        <taxon>Pleurodeles</taxon>
    </lineage>
</organism>
<proteinExistence type="predicted"/>